<dbReference type="InterPro" id="IPR001036">
    <property type="entry name" value="Acrflvin-R"/>
</dbReference>
<evidence type="ECO:0000313" key="2">
    <source>
        <dbReference type="EMBL" id="PHJ39440.1"/>
    </source>
</evidence>
<feature type="transmembrane region" description="Helical" evidence="1">
    <location>
        <begin position="30"/>
        <end position="53"/>
    </location>
</feature>
<organism evidence="2 3">
    <name type="scientific">Desulforamulus profundi</name>
    <dbReference type="NCBI Taxonomy" id="1383067"/>
    <lineage>
        <taxon>Bacteria</taxon>
        <taxon>Bacillati</taxon>
        <taxon>Bacillota</taxon>
        <taxon>Clostridia</taxon>
        <taxon>Eubacteriales</taxon>
        <taxon>Peptococcaceae</taxon>
        <taxon>Desulforamulus</taxon>
    </lineage>
</organism>
<evidence type="ECO:0000256" key="1">
    <source>
        <dbReference type="SAM" id="Phobius"/>
    </source>
</evidence>
<dbReference type="PANTHER" id="PTHR32063:SF0">
    <property type="entry name" value="SWARMING MOTILITY PROTEIN SWRC"/>
    <property type="match status" value="1"/>
</dbReference>
<keyword evidence="1" id="KW-0472">Membrane</keyword>
<proteinExistence type="predicted"/>
<accession>A0A2C6LLH2</accession>
<dbReference type="PANTHER" id="PTHR32063">
    <property type="match status" value="1"/>
</dbReference>
<dbReference type="Gene3D" id="1.20.1640.10">
    <property type="entry name" value="Multidrug efflux transporter AcrB transmembrane domain"/>
    <property type="match status" value="1"/>
</dbReference>
<dbReference type="SUPFAM" id="SSF82866">
    <property type="entry name" value="Multidrug efflux transporter AcrB transmembrane domain"/>
    <property type="match status" value="1"/>
</dbReference>
<dbReference type="EMBL" id="AWQQ01000020">
    <property type="protein sequence ID" value="PHJ39440.1"/>
    <property type="molecule type" value="Genomic_DNA"/>
</dbReference>
<evidence type="ECO:0008006" key="4">
    <source>
        <dbReference type="Google" id="ProtNLM"/>
    </source>
</evidence>
<protein>
    <recommendedName>
        <fullName evidence="4">Acriflavin resistance protein</fullName>
    </recommendedName>
</protein>
<name>A0A2C6LLH2_9FIRM</name>
<dbReference type="AlphaFoldDB" id="A0A2C6LLH2"/>
<keyword evidence="1" id="KW-0812">Transmembrane</keyword>
<comment type="caution">
    <text evidence="2">The sequence shown here is derived from an EMBL/GenBank/DDBJ whole genome shotgun (WGS) entry which is preliminary data.</text>
</comment>
<gene>
    <name evidence="2" type="ORF">P378_03260</name>
</gene>
<keyword evidence="1" id="KW-1133">Transmembrane helix</keyword>
<reference evidence="2 3" key="1">
    <citation type="submission" date="2013-09" db="EMBL/GenBank/DDBJ databases">
        <title>Biodegradation of hydrocarbons in the deep terrestrial subsurface : characterization of a microbial consortium composed of two Desulfotomaculum species originating from a deep geological formation.</title>
        <authorList>
            <person name="Aullo T."/>
            <person name="Berlendis S."/>
            <person name="Lascourreges J.-F."/>
            <person name="Dessort D."/>
            <person name="Saint-Laurent S."/>
            <person name="Schraauwers B."/>
            <person name="Mas J."/>
            <person name="Magot M."/>
            <person name="Ranchou-Peyruse A."/>
        </authorList>
    </citation>
    <scope>NUCLEOTIDE SEQUENCE [LARGE SCALE GENOMIC DNA]</scope>
    <source>
        <strain evidence="2 3">Bs107</strain>
    </source>
</reference>
<keyword evidence="3" id="KW-1185">Reference proteome</keyword>
<dbReference type="GO" id="GO:0042910">
    <property type="term" value="F:xenobiotic transmembrane transporter activity"/>
    <property type="evidence" value="ECO:0007669"/>
    <property type="project" value="TreeGrafter"/>
</dbReference>
<dbReference type="Pfam" id="PF00873">
    <property type="entry name" value="ACR_tran"/>
    <property type="match status" value="1"/>
</dbReference>
<dbReference type="Proteomes" id="UP000222564">
    <property type="component" value="Unassembled WGS sequence"/>
</dbReference>
<dbReference type="GO" id="GO:0005886">
    <property type="term" value="C:plasma membrane"/>
    <property type="evidence" value="ECO:0007669"/>
    <property type="project" value="TreeGrafter"/>
</dbReference>
<evidence type="ECO:0000313" key="3">
    <source>
        <dbReference type="Proteomes" id="UP000222564"/>
    </source>
</evidence>
<sequence length="77" mass="8624">MTTLTMVIGMLPTALSLTDGAENRTGMAWVLIGGLISSTVFTLFVIPVVYTIIDDWKTKWRRRKDLQALPVPELTMQ</sequence>